<dbReference type="EMBL" id="FOYS01000001">
    <property type="protein sequence ID" value="SFR32546.1"/>
    <property type="molecule type" value="Genomic_DNA"/>
</dbReference>
<feature type="transmembrane region" description="Helical" evidence="1">
    <location>
        <begin position="171"/>
        <end position="191"/>
    </location>
</feature>
<evidence type="ECO:0000256" key="1">
    <source>
        <dbReference type="SAM" id="Phobius"/>
    </source>
</evidence>
<gene>
    <name evidence="2" type="ORF">SAMN04488124_0141</name>
</gene>
<keyword evidence="1" id="KW-0812">Transmembrane</keyword>
<dbReference type="STRING" id="555875.SAMN04488124_0141"/>
<reference evidence="3" key="1">
    <citation type="submission" date="2016-10" db="EMBL/GenBank/DDBJ databases">
        <authorList>
            <person name="Varghese N."/>
            <person name="Submissions S."/>
        </authorList>
    </citation>
    <scope>NUCLEOTIDE SEQUENCE [LARGE SCALE GENOMIC DNA]</scope>
    <source>
        <strain evidence="3">CGMCC 1.8711</strain>
    </source>
</reference>
<keyword evidence="3" id="KW-1185">Reference proteome</keyword>
<feature type="transmembrane region" description="Helical" evidence="1">
    <location>
        <begin position="444"/>
        <end position="465"/>
    </location>
</feature>
<dbReference type="RefSeq" id="WP_245758258.1">
    <property type="nucleotide sequence ID" value="NZ_FOYS01000001.1"/>
</dbReference>
<feature type="transmembrane region" description="Helical" evidence="1">
    <location>
        <begin position="281"/>
        <end position="303"/>
    </location>
</feature>
<protein>
    <submittedName>
        <fullName evidence="2">Uncharacterized membrane protein SpoIIM, required for sporulation</fullName>
    </submittedName>
</protein>
<feature type="transmembrane region" description="Helical" evidence="1">
    <location>
        <begin position="112"/>
        <end position="130"/>
    </location>
</feature>
<dbReference type="PANTHER" id="PTHR35337:SF1">
    <property type="entry name" value="SLR1478 PROTEIN"/>
    <property type="match status" value="1"/>
</dbReference>
<feature type="transmembrane region" description="Helical" evidence="1">
    <location>
        <begin position="20"/>
        <end position="50"/>
    </location>
</feature>
<dbReference type="Proteomes" id="UP000243250">
    <property type="component" value="Unassembled WGS sequence"/>
</dbReference>
<keyword evidence="1" id="KW-1133">Transmembrane helix</keyword>
<dbReference type="AlphaFoldDB" id="A0A1I6FRL9"/>
<feature type="transmembrane region" description="Helical" evidence="1">
    <location>
        <begin position="252"/>
        <end position="275"/>
    </location>
</feature>
<dbReference type="PANTHER" id="PTHR35337">
    <property type="entry name" value="SLR1478 PROTEIN"/>
    <property type="match status" value="1"/>
</dbReference>
<sequence length="512" mass="51132">MNVSTALRAGVRLLSEYSALVLPVALLAAGLVGVSRVPLVVAGLAAFAFVSADGRLGTLLRELQAVDPSVLDGDFGEPGVGGSGPVDPGSVGPESLPPGLTDAVTALLTPEVLFLVGGGGLASLVLGFVLSPLATAARLHTVVGLLRDEDGVRAAILGAPRDWRSLLGVRVLFVGALLVALAPTLAGAALVPVSNVLGIVGFLLGGLVSFVLATAVLLLFAFAGPAVVVDDASAFDAVERSARFPFRRTEAFLGYVAVVFGVLVAAGAVNALVAVGGAARVGSLVGILLVTPVLDGFATALYAERDLPPRATPALADRLREAFLGGLRALGAFVRGHPIANAASAALFAAGLVGGWAATAPVGTRLPIRGEIGAVFGSFPVATFANLAANNWLVAADLAYGGVAAGVPTVVNLLLNGVVVGALGGVFDPVTFAALVVPHGILEVPAIVFGGGLGLWLGSVGLRAVRGRTSATGVAAAIRQAYRVLLGLVPLFVVAAFVEAFLTPLVASLIVG</sequence>
<dbReference type="Pfam" id="PF01944">
    <property type="entry name" value="SpoIIM"/>
    <property type="match status" value="1"/>
</dbReference>
<feature type="transmembrane region" description="Helical" evidence="1">
    <location>
        <begin position="197"/>
        <end position="223"/>
    </location>
</feature>
<proteinExistence type="predicted"/>
<accession>A0A1I6FRL9</accession>
<evidence type="ECO:0000313" key="3">
    <source>
        <dbReference type="Proteomes" id="UP000243250"/>
    </source>
</evidence>
<keyword evidence="1" id="KW-0472">Membrane</keyword>
<feature type="transmembrane region" description="Helical" evidence="1">
    <location>
        <begin position="485"/>
        <end position="511"/>
    </location>
</feature>
<dbReference type="InterPro" id="IPR002798">
    <property type="entry name" value="SpoIIM-like"/>
</dbReference>
<name>A0A1I6FRL9_9EURY</name>
<evidence type="ECO:0000313" key="2">
    <source>
        <dbReference type="EMBL" id="SFR32546.1"/>
    </source>
</evidence>
<organism evidence="2 3">
    <name type="scientific">Halogeometricum limi</name>
    <dbReference type="NCBI Taxonomy" id="555875"/>
    <lineage>
        <taxon>Archaea</taxon>
        <taxon>Methanobacteriati</taxon>
        <taxon>Methanobacteriota</taxon>
        <taxon>Stenosarchaea group</taxon>
        <taxon>Halobacteria</taxon>
        <taxon>Halobacteriales</taxon>
        <taxon>Haloferacaceae</taxon>
        <taxon>Halogeometricum</taxon>
    </lineage>
</organism>